<feature type="region of interest" description="Disordered" evidence="1">
    <location>
        <begin position="210"/>
        <end position="235"/>
    </location>
</feature>
<feature type="compositionally biased region" description="Low complexity" evidence="1">
    <location>
        <begin position="288"/>
        <end position="299"/>
    </location>
</feature>
<feature type="compositionally biased region" description="Basic and acidic residues" evidence="1">
    <location>
        <begin position="30"/>
        <end position="39"/>
    </location>
</feature>
<evidence type="ECO:0000313" key="3">
    <source>
        <dbReference type="Proteomes" id="UP001530400"/>
    </source>
</evidence>
<keyword evidence="3" id="KW-1185">Reference proteome</keyword>
<feature type="region of interest" description="Disordered" evidence="1">
    <location>
        <begin position="278"/>
        <end position="303"/>
    </location>
</feature>
<feature type="region of interest" description="Disordered" evidence="1">
    <location>
        <begin position="350"/>
        <end position="383"/>
    </location>
</feature>
<comment type="caution">
    <text evidence="2">The sequence shown here is derived from an EMBL/GenBank/DDBJ whole genome shotgun (WGS) entry which is preliminary data.</text>
</comment>
<sequence length="511" mass="59100">MRSRRIALRLRGKTSAAEEENCLPFPDFESDARKSIKEQSDDDDHNYSSSEKLLTQSLIDSQIDRRIRQLSGLYQPHSESLARSNNSGSRIKRASELTDDQLVNLVLDGGITDNGNNSERSLDVLQPNNADRQKLERETNIRAAHKKYLDEVNSMYKEHRREQRELAAAYIEQNARHVNRFPWLLADDPIQPDTETEAQVRIDAHGRLVRARRDETNSNATAQASANNNNQDDESREFVDAAALFWRQYRQQQELSQLLPIRLTSSQRNGRQAIQRIETDRQNRAPLSSNQNQQHISQQMERDAREAIDRALDRYRRQDEGSTTANNPSEERAIYELIPIPMVQRENNQVNNDGWFNLPRRRDENNNNNNNNPAGNDDDNIVNRNNHPDLRLTFRRICLAILTVVAAFICTILQDTSLFLDDSGVDVDSVWFTGLLGPHYDGYYANRRRTRRPQRQRLDYGLLREGQGFVTREEMTRIQVLLNEMFDEDDHNDDETCVEEQDGSLPCGKLV</sequence>
<feature type="region of interest" description="Disordered" evidence="1">
    <location>
        <begin position="492"/>
        <end position="511"/>
    </location>
</feature>
<dbReference type="AlphaFoldDB" id="A0ABD3QUL5"/>
<name>A0ABD3QUL5_9STRA</name>
<gene>
    <name evidence="2" type="ORF">ACHAWO_000115</name>
</gene>
<reference evidence="2 3" key="1">
    <citation type="submission" date="2024-10" db="EMBL/GenBank/DDBJ databases">
        <title>Updated reference genomes for cyclostephanoid diatoms.</title>
        <authorList>
            <person name="Roberts W.R."/>
            <person name="Alverson A.J."/>
        </authorList>
    </citation>
    <scope>NUCLEOTIDE SEQUENCE [LARGE SCALE GENOMIC DNA]</scope>
    <source>
        <strain evidence="2 3">AJA010-31</strain>
    </source>
</reference>
<accession>A0ABD3QUL5</accession>
<protein>
    <submittedName>
        <fullName evidence="2">Uncharacterized protein</fullName>
    </submittedName>
</protein>
<evidence type="ECO:0000256" key="1">
    <source>
        <dbReference type="SAM" id="MobiDB-lite"/>
    </source>
</evidence>
<feature type="compositionally biased region" description="Low complexity" evidence="1">
    <location>
        <begin position="366"/>
        <end position="375"/>
    </location>
</feature>
<dbReference type="Proteomes" id="UP001530400">
    <property type="component" value="Unassembled WGS sequence"/>
</dbReference>
<organism evidence="2 3">
    <name type="scientific">Cyclotella atomus</name>
    <dbReference type="NCBI Taxonomy" id="382360"/>
    <lineage>
        <taxon>Eukaryota</taxon>
        <taxon>Sar</taxon>
        <taxon>Stramenopiles</taxon>
        <taxon>Ochrophyta</taxon>
        <taxon>Bacillariophyta</taxon>
        <taxon>Coscinodiscophyceae</taxon>
        <taxon>Thalassiosirophycidae</taxon>
        <taxon>Stephanodiscales</taxon>
        <taxon>Stephanodiscaceae</taxon>
        <taxon>Cyclotella</taxon>
    </lineage>
</organism>
<evidence type="ECO:0000313" key="2">
    <source>
        <dbReference type="EMBL" id="KAL3803286.1"/>
    </source>
</evidence>
<feature type="region of interest" description="Disordered" evidence="1">
    <location>
        <begin position="26"/>
        <end position="49"/>
    </location>
</feature>
<feature type="compositionally biased region" description="Low complexity" evidence="1">
    <location>
        <begin position="217"/>
        <end position="230"/>
    </location>
</feature>
<proteinExistence type="predicted"/>
<feature type="compositionally biased region" description="Acidic residues" evidence="1">
    <location>
        <begin position="492"/>
        <end position="502"/>
    </location>
</feature>
<dbReference type="EMBL" id="JALLPJ020000075">
    <property type="protein sequence ID" value="KAL3803286.1"/>
    <property type="molecule type" value="Genomic_DNA"/>
</dbReference>